<keyword evidence="6 7" id="KW-0472">Membrane</keyword>
<feature type="transmembrane region" description="Helical" evidence="7">
    <location>
        <begin position="176"/>
        <end position="198"/>
    </location>
</feature>
<keyword evidence="5 7" id="KW-1133">Transmembrane helix</keyword>
<keyword evidence="3" id="KW-1003">Cell membrane</keyword>
<dbReference type="SUPFAM" id="SSF161098">
    <property type="entry name" value="MetI-like"/>
    <property type="match status" value="1"/>
</dbReference>
<dbReference type="PANTHER" id="PTHR30465">
    <property type="entry name" value="INNER MEMBRANE ABC TRANSPORTER"/>
    <property type="match status" value="1"/>
</dbReference>
<evidence type="ECO:0000256" key="5">
    <source>
        <dbReference type="ARBA" id="ARBA00022989"/>
    </source>
</evidence>
<dbReference type="InterPro" id="IPR000515">
    <property type="entry name" value="MetI-like"/>
</dbReference>
<feature type="transmembrane region" description="Helical" evidence="7">
    <location>
        <begin position="351"/>
        <end position="372"/>
    </location>
</feature>
<dbReference type="CDD" id="cd06261">
    <property type="entry name" value="TM_PBP2"/>
    <property type="match status" value="1"/>
</dbReference>
<protein>
    <submittedName>
        <fullName evidence="9">ABC transporter permease subunit</fullName>
    </submittedName>
</protein>
<dbReference type="InterPro" id="IPR035906">
    <property type="entry name" value="MetI-like_sf"/>
</dbReference>
<evidence type="ECO:0000256" key="7">
    <source>
        <dbReference type="SAM" id="Phobius"/>
    </source>
</evidence>
<evidence type="ECO:0000256" key="6">
    <source>
        <dbReference type="ARBA" id="ARBA00023136"/>
    </source>
</evidence>
<feature type="transmembrane region" description="Helical" evidence="7">
    <location>
        <begin position="317"/>
        <end position="339"/>
    </location>
</feature>
<dbReference type="Gene3D" id="1.10.3720.10">
    <property type="entry name" value="MetI-like"/>
    <property type="match status" value="1"/>
</dbReference>
<evidence type="ECO:0000256" key="1">
    <source>
        <dbReference type="ARBA" id="ARBA00004651"/>
    </source>
</evidence>
<evidence type="ECO:0000256" key="2">
    <source>
        <dbReference type="ARBA" id="ARBA00022448"/>
    </source>
</evidence>
<evidence type="ECO:0000313" key="10">
    <source>
        <dbReference type="Proteomes" id="UP001597343"/>
    </source>
</evidence>
<feature type="transmembrane region" description="Helical" evidence="7">
    <location>
        <begin position="251"/>
        <end position="274"/>
    </location>
</feature>
<organism evidence="9 10">
    <name type="scientific">Tumebacillus lipolyticus</name>
    <dbReference type="NCBI Taxonomy" id="1280370"/>
    <lineage>
        <taxon>Bacteria</taxon>
        <taxon>Bacillati</taxon>
        <taxon>Bacillota</taxon>
        <taxon>Bacilli</taxon>
        <taxon>Bacillales</taxon>
        <taxon>Alicyclobacillaceae</taxon>
        <taxon>Tumebacillus</taxon>
    </lineage>
</organism>
<evidence type="ECO:0000313" key="9">
    <source>
        <dbReference type="EMBL" id="MFD2168975.1"/>
    </source>
</evidence>
<dbReference type="EMBL" id="JBHUIO010000002">
    <property type="protein sequence ID" value="MFD2168975.1"/>
    <property type="molecule type" value="Genomic_DNA"/>
</dbReference>
<proteinExistence type="predicted"/>
<evidence type="ECO:0000256" key="3">
    <source>
        <dbReference type="ARBA" id="ARBA00022475"/>
    </source>
</evidence>
<evidence type="ECO:0000256" key="4">
    <source>
        <dbReference type="ARBA" id="ARBA00022692"/>
    </source>
</evidence>
<feature type="transmembrane region" description="Helical" evidence="7">
    <location>
        <begin position="210"/>
        <end position="231"/>
    </location>
</feature>
<gene>
    <name evidence="9" type="ORF">ACFSOY_02945</name>
</gene>
<comment type="subcellular location">
    <subcellularLocation>
        <location evidence="1">Cell membrane</location>
        <topology evidence="1">Multi-pass membrane protein</topology>
    </subcellularLocation>
</comment>
<dbReference type="Pfam" id="PF00528">
    <property type="entry name" value="BPD_transp_1"/>
    <property type="match status" value="1"/>
</dbReference>
<sequence>MTNKIQIIFTIGKKEEGVILFKLLKGLLLAAGTILGILLIANLGKGLEVVEPDQFYLKLMPMRTIQEVVERYPEIKVLDEKLNAVQIPSGQGEEYQEIFNRDCAKYYPACLIDGALTVPKTPSFNFSAYGHAILEQLKGYAQGDLGGIFYDSGRAGVREVPIVDSLGKMITRSLSYLIPGTLLGILAGYLLALCAVWLPKVGRGIDWLHSFMLGLPDFFVIVMIQLLAIQLAKQSGHKVITIMQFGSDVPLLIPIIAISLMPALMIYGTVRLAVKREWEEGYIKTAYSKGLSRTRVFIRHILRNTSEDLLTILPRTITAGITALVVAEVMTGTFGLGGYTSNSKISQVTSLPVTCAILAGFALAANAGIAMLRKLITVNTKEGA</sequence>
<accession>A0ABW4ZTR4</accession>
<feature type="transmembrane region" description="Helical" evidence="7">
    <location>
        <begin position="20"/>
        <end position="41"/>
    </location>
</feature>
<comment type="caution">
    <text evidence="9">The sequence shown here is derived from an EMBL/GenBank/DDBJ whole genome shotgun (WGS) entry which is preliminary data.</text>
</comment>
<keyword evidence="2" id="KW-0813">Transport</keyword>
<dbReference type="PANTHER" id="PTHR30465:SF0">
    <property type="entry name" value="OLIGOPEPTIDE TRANSPORT SYSTEM PERMEASE PROTEIN APPB"/>
    <property type="match status" value="1"/>
</dbReference>
<dbReference type="Proteomes" id="UP001597343">
    <property type="component" value="Unassembled WGS sequence"/>
</dbReference>
<dbReference type="RefSeq" id="WP_386044028.1">
    <property type="nucleotide sequence ID" value="NZ_JBHUIO010000002.1"/>
</dbReference>
<reference evidence="10" key="1">
    <citation type="journal article" date="2019" name="Int. J. Syst. Evol. Microbiol.">
        <title>The Global Catalogue of Microorganisms (GCM) 10K type strain sequencing project: providing services to taxonomists for standard genome sequencing and annotation.</title>
        <authorList>
            <consortium name="The Broad Institute Genomics Platform"/>
            <consortium name="The Broad Institute Genome Sequencing Center for Infectious Disease"/>
            <person name="Wu L."/>
            <person name="Ma J."/>
        </authorList>
    </citation>
    <scope>NUCLEOTIDE SEQUENCE [LARGE SCALE GENOMIC DNA]</scope>
    <source>
        <strain evidence="10">CGMCC 1.13574</strain>
    </source>
</reference>
<evidence type="ECO:0000259" key="8">
    <source>
        <dbReference type="Pfam" id="PF00528"/>
    </source>
</evidence>
<keyword evidence="10" id="KW-1185">Reference proteome</keyword>
<keyword evidence="4 7" id="KW-0812">Transmembrane</keyword>
<feature type="domain" description="ABC transmembrane type-1" evidence="8">
    <location>
        <begin position="184"/>
        <end position="363"/>
    </location>
</feature>
<name>A0ABW4ZTR4_9BACL</name>